<dbReference type="Proteomes" id="UP001060085">
    <property type="component" value="Linkage Group LG04"/>
</dbReference>
<protein>
    <submittedName>
        <fullName evidence="1">Uncharacterized protein</fullName>
    </submittedName>
</protein>
<sequence length="158" mass="17488">MVKKNISKSKGKSYPDRHRKINGRDRRVSIPPGCAQTIFDLKDKLGHQFAGKTIQWILIQAKPSIDALFNNNNNNNNTTNNNNNNNTSGLPLPIPMTTCPSLNPPMSNSDLPRLGPIPTQGMQMAPDVNPPVASTDEFGNDMELSYEDISKILLDLFN</sequence>
<evidence type="ECO:0000313" key="1">
    <source>
        <dbReference type="EMBL" id="KAI5670012.1"/>
    </source>
</evidence>
<keyword evidence="2" id="KW-1185">Reference proteome</keyword>
<comment type="caution">
    <text evidence="1">The sequence shown here is derived from an EMBL/GenBank/DDBJ whole genome shotgun (WGS) entry which is preliminary data.</text>
</comment>
<reference evidence="2" key="1">
    <citation type="journal article" date="2023" name="Nat. Plants">
        <title>Single-cell RNA sequencing provides a high-resolution roadmap for understanding the multicellular compartmentation of specialized metabolism.</title>
        <authorList>
            <person name="Sun S."/>
            <person name="Shen X."/>
            <person name="Li Y."/>
            <person name="Li Y."/>
            <person name="Wang S."/>
            <person name="Li R."/>
            <person name="Zhang H."/>
            <person name="Shen G."/>
            <person name="Guo B."/>
            <person name="Wei J."/>
            <person name="Xu J."/>
            <person name="St-Pierre B."/>
            <person name="Chen S."/>
            <person name="Sun C."/>
        </authorList>
    </citation>
    <scope>NUCLEOTIDE SEQUENCE [LARGE SCALE GENOMIC DNA]</scope>
</reference>
<accession>A0ACC0BBM0</accession>
<organism evidence="1 2">
    <name type="scientific">Catharanthus roseus</name>
    <name type="common">Madagascar periwinkle</name>
    <name type="synonym">Vinca rosea</name>
    <dbReference type="NCBI Taxonomy" id="4058"/>
    <lineage>
        <taxon>Eukaryota</taxon>
        <taxon>Viridiplantae</taxon>
        <taxon>Streptophyta</taxon>
        <taxon>Embryophyta</taxon>
        <taxon>Tracheophyta</taxon>
        <taxon>Spermatophyta</taxon>
        <taxon>Magnoliopsida</taxon>
        <taxon>eudicotyledons</taxon>
        <taxon>Gunneridae</taxon>
        <taxon>Pentapetalae</taxon>
        <taxon>asterids</taxon>
        <taxon>lamiids</taxon>
        <taxon>Gentianales</taxon>
        <taxon>Apocynaceae</taxon>
        <taxon>Rauvolfioideae</taxon>
        <taxon>Vinceae</taxon>
        <taxon>Catharanthinae</taxon>
        <taxon>Catharanthus</taxon>
    </lineage>
</organism>
<dbReference type="EMBL" id="CM044704">
    <property type="protein sequence ID" value="KAI5670012.1"/>
    <property type="molecule type" value="Genomic_DNA"/>
</dbReference>
<gene>
    <name evidence="1" type="ORF">M9H77_19865</name>
</gene>
<evidence type="ECO:0000313" key="2">
    <source>
        <dbReference type="Proteomes" id="UP001060085"/>
    </source>
</evidence>
<name>A0ACC0BBM0_CATRO</name>
<proteinExistence type="predicted"/>